<dbReference type="EMBL" id="QGKV02000297">
    <property type="protein sequence ID" value="KAF3607105.1"/>
    <property type="molecule type" value="Genomic_DNA"/>
</dbReference>
<evidence type="ECO:0000313" key="3">
    <source>
        <dbReference type="Proteomes" id="UP000266723"/>
    </source>
</evidence>
<keyword evidence="3" id="KW-1185">Reference proteome</keyword>
<gene>
    <name evidence="2" type="ORF">DY000_02048228</name>
</gene>
<protein>
    <submittedName>
        <fullName evidence="2">Uncharacterized protein</fullName>
    </submittedName>
</protein>
<name>A0ABQ7EVH7_BRACR</name>
<proteinExistence type="predicted"/>
<feature type="region of interest" description="Disordered" evidence="1">
    <location>
        <begin position="46"/>
        <end position="105"/>
    </location>
</feature>
<evidence type="ECO:0000256" key="1">
    <source>
        <dbReference type="SAM" id="MobiDB-lite"/>
    </source>
</evidence>
<comment type="caution">
    <text evidence="2">The sequence shown here is derived from an EMBL/GenBank/DDBJ whole genome shotgun (WGS) entry which is preliminary data.</text>
</comment>
<organism evidence="2 3">
    <name type="scientific">Brassica cretica</name>
    <name type="common">Mustard</name>
    <dbReference type="NCBI Taxonomy" id="69181"/>
    <lineage>
        <taxon>Eukaryota</taxon>
        <taxon>Viridiplantae</taxon>
        <taxon>Streptophyta</taxon>
        <taxon>Embryophyta</taxon>
        <taxon>Tracheophyta</taxon>
        <taxon>Spermatophyta</taxon>
        <taxon>Magnoliopsida</taxon>
        <taxon>eudicotyledons</taxon>
        <taxon>Gunneridae</taxon>
        <taxon>Pentapetalae</taxon>
        <taxon>rosids</taxon>
        <taxon>malvids</taxon>
        <taxon>Brassicales</taxon>
        <taxon>Brassicaceae</taxon>
        <taxon>Brassiceae</taxon>
        <taxon>Brassica</taxon>
    </lineage>
</organism>
<reference evidence="2 3" key="1">
    <citation type="journal article" date="2020" name="BMC Genomics">
        <title>Intraspecific diversification of the crop wild relative Brassica cretica Lam. using demographic model selection.</title>
        <authorList>
            <person name="Kioukis A."/>
            <person name="Michalopoulou V.A."/>
            <person name="Briers L."/>
            <person name="Pirintsos S."/>
            <person name="Studholme D.J."/>
            <person name="Pavlidis P."/>
            <person name="Sarris P.F."/>
        </authorList>
    </citation>
    <scope>NUCLEOTIDE SEQUENCE [LARGE SCALE GENOMIC DNA]</scope>
    <source>
        <strain evidence="3">cv. PFS-1207/04</strain>
    </source>
</reference>
<dbReference type="Proteomes" id="UP000266723">
    <property type="component" value="Unassembled WGS sequence"/>
</dbReference>
<accession>A0ABQ7EVH7</accession>
<dbReference type="PROSITE" id="PS51257">
    <property type="entry name" value="PROKAR_LIPOPROTEIN"/>
    <property type="match status" value="1"/>
</dbReference>
<sequence length="164" mass="17085">MCLKDRCPGLVIPIDSSIGCVASSACETSCRVLFLIVNSSDFTGTAATTRPVEPLPSKRSAKKRPASDSFAATGQGGLSEAIAGTHSAEPPQKKTVKKKKMTADGTVAEDQTGLNEEHTGLKDRCPGLVIPIDSSIGCVARSACEPSCRVLFLIVNSSDFTGLV</sequence>
<evidence type="ECO:0000313" key="2">
    <source>
        <dbReference type="EMBL" id="KAF3607105.1"/>
    </source>
</evidence>